<proteinExistence type="predicted"/>
<reference evidence="2" key="1">
    <citation type="submission" date="2015-04" db="UniProtKB">
        <authorList>
            <consortium name="EnsemblPlants"/>
        </authorList>
    </citation>
    <scope>IDENTIFICATION</scope>
</reference>
<keyword evidence="3" id="KW-1185">Reference proteome</keyword>
<protein>
    <submittedName>
        <fullName evidence="2">Uncharacterized protein</fullName>
    </submittedName>
</protein>
<evidence type="ECO:0000256" key="1">
    <source>
        <dbReference type="SAM" id="MobiDB-lite"/>
    </source>
</evidence>
<dbReference type="EnsemblPlants" id="OPUNC03G17610.1">
    <property type="protein sequence ID" value="OPUNC03G17610.1"/>
    <property type="gene ID" value="OPUNC03G17610"/>
</dbReference>
<feature type="region of interest" description="Disordered" evidence="1">
    <location>
        <begin position="164"/>
        <end position="188"/>
    </location>
</feature>
<feature type="compositionally biased region" description="Basic and acidic residues" evidence="1">
    <location>
        <begin position="172"/>
        <end position="188"/>
    </location>
</feature>
<dbReference type="HOGENOM" id="CLU_1443219_0_0_1"/>
<reference evidence="2" key="2">
    <citation type="submission" date="2018-05" db="EMBL/GenBank/DDBJ databases">
        <title>OpunRS2 (Oryza punctata Reference Sequence Version 2).</title>
        <authorList>
            <person name="Zhang J."/>
            <person name="Kudrna D."/>
            <person name="Lee S."/>
            <person name="Talag J."/>
            <person name="Welchert J."/>
            <person name="Wing R.A."/>
        </authorList>
    </citation>
    <scope>NUCLEOTIDE SEQUENCE [LARGE SCALE GENOMIC DNA]</scope>
</reference>
<dbReference type="AlphaFoldDB" id="A0A0E0KE30"/>
<evidence type="ECO:0000313" key="3">
    <source>
        <dbReference type="Proteomes" id="UP000026962"/>
    </source>
</evidence>
<name>A0A0E0KE30_ORYPU</name>
<evidence type="ECO:0000313" key="2">
    <source>
        <dbReference type="EnsemblPlants" id="OPUNC03G17610.1"/>
    </source>
</evidence>
<sequence>MDGSTETKKEQDDEAGDGGVCESGEREEEASLASPLAQAEGIKDEILSKITLQESNVPIGGREGNPSALCICLSKKMQCHEILARSILPMMTVEYSHVPGRKKNIVRTRRLSTYEELHASLLIRSFTVRLGGVQSRAVTSDILSHIVLSRAQVRNAELKLVTRSSSECVSDSSEKESTVAGAEKERTR</sequence>
<feature type="compositionally biased region" description="Basic and acidic residues" evidence="1">
    <location>
        <begin position="1"/>
        <end position="11"/>
    </location>
</feature>
<dbReference type="Gramene" id="OPUNC03G17610.1">
    <property type="protein sequence ID" value="OPUNC03G17610.1"/>
    <property type="gene ID" value="OPUNC03G17610"/>
</dbReference>
<dbReference type="Proteomes" id="UP000026962">
    <property type="component" value="Chromosome 3"/>
</dbReference>
<accession>A0A0E0KE30</accession>
<feature type="region of interest" description="Disordered" evidence="1">
    <location>
        <begin position="1"/>
        <end position="35"/>
    </location>
</feature>
<organism evidence="2">
    <name type="scientific">Oryza punctata</name>
    <name type="common">Red rice</name>
    <dbReference type="NCBI Taxonomy" id="4537"/>
    <lineage>
        <taxon>Eukaryota</taxon>
        <taxon>Viridiplantae</taxon>
        <taxon>Streptophyta</taxon>
        <taxon>Embryophyta</taxon>
        <taxon>Tracheophyta</taxon>
        <taxon>Spermatophyta</taxon>
        <taxon>Magnoliopsida</taxon>
        <taxon>Liliopsida</taxon>
        <taxon>Poales</taxon>
        <taxon>Poaceae</taxon>
        <taxon>BOP clade</taxon>
        <taxon>Oryzoideae</taxon>
        <taxon>Oryzeae</taxon>
        <taxon>Oryzinae</taxon>
        <taxon>Oryza</taxon>
    </lineage>
</organism>